<dbReference type="Proteomes" id="UP001279734">
    <property type="component" value="Unassembled WGS sequence"/>
</dbReference>
<dbReference type="GO" id="GO:0005737">
    <property type="term" value="C:cytoplasm"/>
    <property type="evidence" value="ECO:0007669"/>
    <property type="project" value="TreeGrafter"/>
</dbReference>
<evidence type="ECO:0000256" key="2">
    <source>
        <dbReference type="ARBA" id="ARBA00023235"/>
    </source>
</evidence>
<feature type="active site" evidence="3">
    <location>
        <position position="46"/>
    </location>
</feature>
<evidence type="ECO:0000256" key="3">
    <source>
        <dbReference type="PIRSR" id="PIRSR016184-1"/>
    </source>
</evidence>
<evidence type="ECO:0000313" key="5">
    <source>
        <dbReference type="Proteomes" id="UP001279734"/>
    </source>
</evidence>
<dbReference type="GO" id="GO:0016853">
    <property type="term" value="F:isomerase activity"/>
    <property type="evidence" value="ECO:0007669"/>
    <property type="project" value="UniProtKB-KW"/>
</dbReference>
<dbReference type="PIRSF" id="PIRSF016184">
    <property type="entry name" value="PhzC_PhzF"/>
    <property type="match status" value="1"/>
</dbReference>
<dbReference type="Pfam" id="PF02567">
    <property type="entry name" value="PhzC-PhzF"/>
    <property type="match status" value="1"/>
</dbReference>
<dbReference type="AlphaFoldDB" id="A0AAD3S1U1"/>
<evidence type="ECO:0000313" key="4">
    <source>
        <dbReference type="EMBL" id="GMH02679.1"/>
    </source>
</evidence>
<keyword evidence="2" id="KW-0413">Isomerase</keyword>
<keyword evidence="5" id="KW-1185">Reference proteome</keyword>
<gene>
    <name evidence="4" type="ORF">Nepgr_004518</name>
</gene>
<proteinExistence type="inferred from homology"/>
<dbReference type="PANTHER" id="PTHR13774:SF17">
    <property type="entry name" value="PHENAZINE BIOSYNTHESIS-LIKE DOMAIN-CONTAINING PROTEIN"/>
    <property type="match status" value="1"/>
</dbReference>
<dbReference type="InterPro" id="IPR003719">
    <property type="entry name" value="Phenazine_PhzF-like"/>
</dbReference>
<comment type="caution">
    <text evidence="4">The sequence shown here is derived from an EMBL/GenBank/DDBJ whole genome shotgun (WGS) entry which is preliminary data.</text>
</comment>
<name>A0AAD3S1U1_NEPGR</name>
<evidence type="ECO:0000256" key="1">
    <source>
        <dbReference type="ARBA" id="ARBA00008270"/>
    </source>
</evidence>
<accession>A0AAD3S1U1</accession>
<dbReference type="EMBL" id="BSYO01000003">
    <property type="protein sequence ID" value="GMH02679.1"/>
    <property type="molecule type" value="Genomic_DNA"/>
</dbReference>
<organism evidence="4 5">
    <name type="scientific">Nepenthes gracilis</name>
    <name type="common">Slender pitcher plant</name>
    <dbReference type="NCBI Taxonomy" id="150966"/>
    <lineage>
        <taxon>Eukaryota</taxon>
        <taxon>Viridiplantae</taxon>
        <taxon>Streptophyta</taxon>
        <taxon>Embryophyta</taxon>
        <taxon>Tracheophyta</taxon>
        <taxon>Spermatophyta</taxon>
        <taxon>Magnoliopsida</taxon>
        <taxon>eudicotyledons</taxon>
        <taxon>Gunneridae</taxon>
        <taxon>Pentapetalae</taxon>
        <taxon>Caryophyllales</taxon>
        <taxon>Nepenthaceae</taxon>
        <taxon>Nepenthes</taxon>
    </lineage>
</organism>
<sequence length="301" mass="32965">MPVKYAVVDAFTDTTFKGNPAAVCLLEEQRSEAWLQSVASEFNLSETCYLTRLTDLDPDSPSSRFKLRWFTPAAEVKLCGHATLAAAHFCFTSGIVMGDTIEFSTLSGNLTAKKKALQQEIEGLDTLKGENNGEPPDQQFSIELDFPAVPLTEYTDSCDIVSISKFLGDALVVDIKRTTSDDLFVVLPSAKFVSDLQPQFEKIKECPGRGLIISGLAAPESGFDFFSRFFCPKLGVNEDPVCGSAHCALVPYWSKMLGKCDFLAYAASPRSGVLKLHFDEKNKRVQIEGKAVTVMEGCLLV</sequence>
<dbReference type="NCBIfam" id="TIGR00654">
    <property type="entry name" value="PhzF_family"/>
    <property type="match status" value="1"/>
</dbReference>
<dbReference type="Gene3D" id="3.10.310.10">
    <property type="entry name" value="Diaminopimelate Epimerase, Chain A, domain 1"/>
    <property type="match status" value="2"/>
</dbReference>
<dbReference type="PANTHER" id="PTHR13774">
    <property type="entry name" value="PHENAZINE BIOSYNTHESIS PROTEIN"/>
    <property type="match status" value="1"/>
</dbReference>
<protein>
    <submittedName>
        <fullName evidence="4">Uncharacterized protein</fullName>
    </submittedName>
</protein>
<dbReference type="SUPFAM" id="SSF54506">
    <property type="entry name" value="Diaminopimelate epimerase-like"/>
    <property type="match status" value="1"/>
</dbReference>
<reference evidence="4" key="1">
    <citation type="submission" date="2023-05" db="EMBL/GenBank/DDBJ databases">
        <title>Nepenthes gracilis genome sequencing.</title>
        <authorList>
            <person name="Fukushima K."/>
        </authorList>
    </citation>
    <scope>NUCLEOTIDE SEQUENCE</scope>
    <source>
        <strain evidence="4">SING2019-196</strain>
    </source>
</reference>
<comment type="similarity">
    <text evidence="1">Belongs to the PhzF family.</text>
</comment>